<dbReference type="SUPFAM" id="SSF46565">
    <property type="entry name" value="Chaperone J-domain"/>
    <property type="match status" value="1"/>
</dbReference>
<proteinExistence type="predicted"/>
<keyword evidence="3" id="KW-1185">Reference proteome</keyword>
<dbReference type="Gene3D" id="1.10.287.110">
    <property type="entry name" value="DnaJ domain"/>
    <property type="match status" value="1"/>
</dbReference>
<dbReference type="Proteomes" id="UP001140206">
    <property type="component" value="Chromosome 2"/>
</dbReference>
<sequence>MASTSVRTIVPPFNHHDRRRSALLQFPTATCWFPRSRNQPHNPLFTTRTPSVRSNASLSMEVDTSRRSFYDLLEVSREVSFEEVKRAYRRLALRYHPDVSPPELVEENARRFIEVQEAYHTLSDPRSREVYDSGLRLGAVTAANSGRWRFNEEFNDRSGWKRQWQDQLEKLQRRSTRNSYANLNSELSWGAKMWQRRAEAMVS</sequence>
<reference evidence="2" key="1">
    <citation type="submission" date="2022-08" db="EMBL/GenBank/DDBJ databases">
        <authorList>
            <person name="Marques A."/>
        </authorList>
    </citation>
    <scope>NUCLEOTIDE SEQUENCE</scope>
    <source>
        <strain evidence="2">RhyPub2mFocal</strain>
        <tissue evidence="2">Leaves</tissue>
    </source>
</reference>
<evidence type="ECO:0000313" key="3">
    <source>
        <dbReference type="Proteomes" id="UP001140206"/>
    </source>
</evidence>
<feature type="domain" description="J" evidence="1">
    <location>
        <begin position="68"/>
        <end position="135"/>
    </location>
</feature>
<gene>
    <name evidence="2" type="ORF">LUZ62_049540</name>
</gene>
<dbReference type="InterPro" id="IPR053232">
    <property type="entry name" value="DnaJ_C/III_chloroplastic"/>
</dbReference>
<dbReference type="Pfam" id="PF00226">
    <property type="entry name" value="DnaJ"/>
    <property type="match status" value="1"/>
</dbReference>
<dbReference type="SMART" id="SM00271">
    <property type="entry name" value="DnaJ"/>
    <property type="match status" value="1"/>
</dbReference>
<organism evidence="2 3">
    <name type="scientific">Rhynchospora pubera</name>
    <dbReference type="NCBI Taxonomy" id="906938"/>
    <lineage>
        <taxon>Eukaryota</taxon>
        <taxon>Viridiplantae</taxon>
        <taxon>Streptophyta</taxon>
        <taxon>Embryophyta</taxon>
        <taxon>Tracheophyta</taxon>
        <taxon>Spermatophyta</taxon>
        <taxon>Magnoliopsida</taxon>
        <taxon>Liliopsida</taxon>
        <taxon>Poales</taxon>
        <taxon>Cyperaceae</taxon>
        <taxon>Cyperoideae</taxon>
        <taxon>Rhynchosporeae</taxon>
        <taxon>Rhynchospora</taxon>
    </lineage>
</organism>
<dbReference type="PROSITE" id="PS50076">
    <property type="entry name" value="DNAJ_2"/>
    <property type="match status" value="1"/>
</dbReference>
<dbReference type="PRINTS" id="PR00625">
    <property type="entry name" value="JDOMAIN"/>
</dbReference>
<dbReference type="PANTHER" id="PTHR45090:SF4">
    <property type="entry name" value="J DOMAIN-CONTAINING PROTEIN"/>
    <property type="match status" value="1"/>
</dbReference>
<dbReference type="EMBL" id="JAMFTS010000002">
    <property type="protein sequence ID" value="KAJ4798294.1"/>
    <property type="molecule type" value="Genomic_DNA"/>
</dbReference>
<dbReference type="GO" id="GO:0005783">
    <property type="term" value="C:endoplasmic reticulum"/>
    <property type="evidence" value="ECO:0007669"/>
    <property type="project" value="UniProtKB-ARBA"/>
</dbReference>
<comment type="caution">
    <text evidence="2">The sequence shown here is derived from an EMBL/GenBank/DDBJ whole genome shotgun (WGS) entry which is preliminary data.</text>
</comment>
<dbReference type="PANTHER" id="PTHR45090">
    <property type="entry name" value="CHAPERONE PROTEIN DNAJ 20 CHLOROPLASTIC"/>
    <property type="match status" value="1"/>
</dbReference>
<evidence type="ECO:0000259" key="1">
    <source>
        <dbReference type="PROSITE" id="PS50076"/>
    </source>
</evidence>
<name>A0AAV8G2I5_9POAL</name>
<dbReference type="CDD" id="cd06257">
    <property type="entry name" value="DnaJ"/>
    <property type="match status" value="1"/>
</dbReference>
<dbReference type="InterPro" id="IPR036869">
    <property type="entry name" value="J_dom_sf"/>
</dbReference>
<accession>A0AAV8G2I5</accession>
<dbReference type="InterPro" id="IPR001623">
    <property type="entry name" value="DnaJ_domain"/>
</dbReference>
<dbReference type="AlphaFoldDB" id="A0AAV8G2I5"/>
<protein>
    <submittedName>
        <fullName evidence="2">Chaperone protein DnaJ</fullName>
    </submittedName>
</protein>
<dbReference type="GO" id="GO:0009507">
    <property type="term" value="C:chloroplast"/>
    <property type="evidence" value="ECO:0007669"/>
    <property type="project" value="TreeGrafter"/>
</dbReference>
<evidence type="ECO:0000313" key="2">
    <source>
        <dbReference type="EMBL" id="KAJ4798294.1"/>
    </source>
</evidence>